<feature type="domain" description="SIS" evidence="2">
    <location>
        <begin position="32"/>
        <end position="187"/>
    </location>
</feature>
<dbReference type="InterPro" id="IPR035490">
    <property type="entry name" value="GlmS/FrlB_SIS"/>
</dbReference>
<dbReference type="CDD" id="cd05008">
    <property type="entry name" value="SIS_GlmS_GlmD_1"/>
    <property type="match status" value="1"/>
</dbReference>
<dbReference type="Pfam" id="PF01380">
    <property type="entry name" value="SIS"/>
    <property type="match status" value="2"/>
</dbReference>
<gene>
    <name evidence="3" type="ORF">QYE77_02075</name>
</gene>
<reference evidence="3 4" key="1">
    <citation type="submission" date="2023-07" db="EMBL/GenBank/DDBJ databases">
        <title>Novel species of Thermanaerothrix with wide hydrolytic capabilities.</title>
        <authorList>
            <person name="Zayulina K.S."/>
            <person name="Podosokorskaya O.A."/>
            <person name="Elcheninov A.G."/>
        </authorList>
    </citation>
    <scope>NUCLEOTIDE SEQUENCE [LARGE SCALE GENOMIC DNA]</scope>
    <source>
        <strain evidence="3 4">4228-RoL</strain>
    </source>
</reference>
<dbReference type="PANTHER" id="PTHR10937:SF4">
    <property type="entry name" value="GLUCOSAMINE-6-PHOSPHATE DEAMINASE"/>
    <property type="match status" value="1"/>
</dbReference>
<evidence type="ECO:0000313" key="3">
    <source>
        <dbReference type="EMBL" id="MDT8897037.1"/>
    </source>
</evidence>
<keyword evidence="4" id="KW-1185">Reference proteome</keyword>
<evidence type="ECO:0000259" key="2">
    <source>
        <dbReference type="PROSITE" id="PS51464"/>
    </source>
</evidence>
<dbReference type="InterPro" id="IPR046348">
    <property type="entry name" value="SIS_dom_sf"/>
</dbReference>
<dbReference type="EMBL" id="JAUHMF010000001">
    <property type="protein sequence ID" value="MDT8897037.1"/>
    <property type="molecule type" value="Genomic_DNA"/>
</dbReference>
<dbReference type="Gene3D" id="3.40.50.10490">
    <property type="entry name" value="Glucose-6-phosphate isomerase like protein, domain 1"/>
    <property type="match status" value="2"/>
</dbReference>
<dbReference type="PANTHER" id="PTHR10937">
    <property type="entry name" value="GLUCOSAMINE--FRUCTOSE-6-PHOSPHATE AMINOTRANSFERASE, ISOMERIZING"/>
    <property type="match status" value="1"/>
</dbReference>
<dbReference type="PROSITE" id="PS51464">
    <property type="entry name" value="SIS"/>
    <property type="match status" value="2"/>
</dbReference>
<evidence type="ECO:0000256" key="1">
    <source>
        <dbReference type="ARBA" id="ARBA00022737"/>
    </source>
</evidence>
<dbReference type="InterPro" id="IPR035466">
    <property type="entry name" value="GlmS/AgaS_SIS"/>
</dbReference>
<dbReference type="Proteomes" id="UP001254165">
    <property type="component" value="Unassembled WGS sequence"/>
</dbReference>
<accession>A0ABU3NJL1</accession>
<dbReference type="RefSeq" id="WP_315623688.1">
    <property type="nucleotide sequence ID" value="NZ_JAUHMF010000001.1"/>
</dbReference>
<feature type="domain" description="SIS" evidence="2">
    <location>
        <begin position="199"/>
        <end position="336"/>
    </location>
</feature>
<proteinExistence type="predicted"/>
<evidence type="ECO:0000313" key="4">
    <source>
        <dbReference type="Proteomes" id="UP001254165"/>
    </source>
</evidence>
<keyword evidence="1" id="KW-0677">Repeat</keyword>
<dbReference type="InterPro" id="IPR001347">
    <property type="entry name" value="SIS_dom"/>
</dbReference>
<comment type="caution">
    <text evidence="3">The sequence shown here is derived from an EMBL/GenBank/DDBJ whole genome shotgun (WGS) entry which is preliminary data.</text>
</comment>
<organism evidence="3 4">
    <name type="scientific">Thermanaerothrix solaris</name>
    <dbReference type="NCBI Taxonomy" id="3058434"/>
    <lineage>
        <taxon>Bacteria</taxon>
        <taxon>Bacillati</taxon>
        <taxon>Chloroflexota</taxon>
        <taxon>Anaerolineae</taxon>
        <taxon>Anaerolineales</taxon>
        <taxon>Anaerolineaceae</taxon>
        <taxon>Thermanaerothrix</taxon>
    </lineage>
</organism>
<protein>
    <submittedName>
        <fullName evidence="3">SIS domain-containing protein</fullName>
    </submittedName>
</protein>
<dbReference type="SUPFAM" id="SSF53697">
    <property type="entry name" value="SIS domain"/>
    <property type="match status" value="1"/>
</dbReference>
<sequence length="348" mass="38687">MKPGDFTYHEITTQTEAWVEALDVVERSRTDLTTLFSHHYSQVIFTGCGSTYYLSKAAAALFQECTGRIARAAPAGELLLNERTILPSNHVEPTLLIAISRSGTTTETLRAVERFKTHHRGKVLVITNYADRPLPQLADLSLIIEKGQEESIAQTRSFASMYVAAVATSLLAGEHHSERSAMYQLAEKGQTLLSSYASLAQEIGENLNFDRFYFLGSGIRYGLACEANLKMKEMTLTHSEPFHFLEFRHGPMSMVGGHTVVVGLLSESNFPHEWAVLEEMQSLGARILSLANRGDKVSIKFHSHLPELVYGVLYLPVLQLMAYYRALAKGLDPDRPTHLSAVVELDTL</sequence>
<name>A0ABU3NJL1_9CHLR</name>
<dbReference type="CDD" id="cd05009">
    <property type="entry name" value="SIS_GlmS_GlmD_2"/>
    <property type="match status" value="1"/>
</dbReference>